<evidence type="ECO:0000313" key="2">
    <source>
        <dbReference type="EMBL" id="KIW15560.1"/>
    </source>
</evidence>
<feature type="region of interest" description="Disordered" evidence="1">
    <location>
        <begin position="41"/>
        <end position="68"/>
    </location>
</feature>
<dbReference type="OrthoDB" id="4139500at2759"/>
<proteinExistence type="predicted"/>
<name>A0A0D2BAH0_9EURO</name>
<reference evidence="2 3" key="1">
    <citation type="submission" date="2015-01" db="EMBL/GenBank/DDBJ databases">
        <title>The Genome Sequence of Exophiala spinifera CBS89968.</title>
        <authorList>
            <consortium name="The Broad Institute Genomics Platform"/>
            <person name="Cuomo C."/>
            <person name="de Hoog S."/>
            <person name="Gorbushina A."/>
            <person name="Stielow B."/>
            <person name="Teixiera M."/>
            <person name="Abouelleil A."/>
            <person name="Chapman S.B."/>
            <person name="Priest M."/>
            <person name="Young S.K."/>
            <person name="Wortman J."/>
            <person name="Nusbaum C."/>
            <person name="Birren B."/>
        </authorList>
    </citation>
    <scope>NUCLEOTIDE SEQUENCE [LARGE SCALE GENOMIC DNA]</scope>
    <source>
        <strain evidence="2 3">CBS 89968</strain>
    </source>
</reference>
<evidence type="ECO:0000256" key="1">
    <source>
        <dbReference type="SAM" id="MobiDB-lite"/>
    </source>
</evidence>
<dbReference type="GeneID" id="27332691"/>
<sequence>MPRGARFSFTYNSIVLDYKAIQTRKAMSRVKTNYHLFLKNQPPAPQFKTQDLGPSRKWEVPRMRNLEE</sequence>
<organism evidence="2 3">
    <name type="scientific">Exophiala spinifera</name>
    <dbReference type="NCBI Taxonomy" id="91928"/>
    <lineage>
        <taxon>Eukaryota</taxon>
        <taxon>Fungi</taxon>
        <taxon>Dikarya</taxon>
        <taxon>Ascomycota</taxon>
        <taxon>Pezizomycotina</taxon>
        <taxon>Eurotiomycetes</taxon>
        <taxon>Chaetothyriomycetidae</taxon>
        <taxon>Chaetothyriales</taxon>
        <taxon>Herpotrichiellaceae</taxon>
        <taxon>Exophiala</taxon>
    </lineage>
</organism>
<dbReference type="AlphaFoldDB" id="A0A0D2BAH0"/>
<dbReference type="RefSeq" id="XP_016235776.1">
    <property type="nucleotide sequence ID" value="XM_016379949.1"/>
</dbReference>
<gene>
    <name evidence="2" type="ORF">PV08_05608</name>
</gene>
<keyword evidence="3" id="KW-1185">Reference proteome</keyword>
<feature type="compositionally biased region" description="Basic and acidic residues" evidence="1">
    <location>
        <begin position="54"/>
        <end position="68"/>
    </location>
</feature>
<dbReference type="VEuPathDB" id="FungiDB:PV08_05608"/>
<accession>A0A0D2BAH0</accession>
<dbReference type="EMBL" id="KN847495">
    <property type="protein sequence ID" value="KIW15560.1"/>
    <property type="molecule type" value="Genomic_DNA"/>
</dbReference>
<dbReference type="Proteomes" id="UP000053328">
    <property type="component" value="Unassembled WGS sequence"/>
</dbReference>
<protein>
    <submittedName>
        <fullName evidence="2">Uncharacterized protein</fullName>
    </submittedName>
</protein>
<evidence type="ECO:0000313" key="3">
    <source>
        <dbReference type="Proteomes" id="UP000053328"/>
    </source>
</evidence>
<dbReference type="HOGENOM" id="CLU_2757572_0_0_1"/>